<keyword evidence="3" id="KW-1185">Reference proteome</keyword>
<organism evidence="2 3">
    <name type="scientific">Marinilactibacillus piezotolerans</name>
    <dbReference type="NCBI Taxonomy" id="258723"/>
    <lineage>
        <taxon>Bacteria</taxon>
        <taxon>Bacillati</taxon>
        <taxon>Bacillota</taxon>
        <taxon>Bacilli</taxon>
        <taxon>Lactobacillales</taxon>
        <taxon>Carnobacteriaceae</taxon>
        <taxon>Marinilactibacillus</taxon>
    </lineage>
</organism>
<dbReference type="InterPro" id="IPR000917">
    <property type="entry name" value="Sulfatase_N"/>
</dbReference>
<evidence type="ECO:0000313" key="2">
    <source>
        <dbReference type="EMBL" id="SFK16695.1"/>
    </source>
</evidence>
<dbReference type="OrthoDB" id="9762324at2"/>
<dbReference type="PANTHER" id="PTHR43751:SF3">
    <property type="entry name" value="SULFATASE N-TERMINAL DOMAIN-CONTAINING PROTEIN"/>
    <property type="match status" value="1"/>
</dbReference>
<dbReference type="EMBL" id="FOSJ01000013">
    <property type="protein sequence ID" value="SFK16695.1"/>
    <property type="molecule type" value="Genomic_DNA"/>
</dbReference>
<dbReference type="Gene3D" id="3.40.720.10">
    <property type="entry name" value="Alkaline Phosphatase, subunit A"/>
    <property type="match status" value="1"/>
</dbReference>
<dbReference type="InterPro" id="IPR017850">
    <property type="entry name" value="Alkaline_phosphatase_core_sf"/>
</dbReference>
<name>A0A1I3XAW3_9LACT</name>
<dbReference type="InterPro" id="IPR052701">
    <property type="entry name" value="GAG_Ulvan_Degrading_Sulfatases"/>
</dbReference>
<dbReference type="Pfam" id="PF00884">
    <property type="entry name" value="Sulfatase"/>
    <property type="match status" value="1"/>
</dbReference>
<dbReference type="RefSeq" id="WP_091896800.1">
    <property type="nucleotide sequence ID" value="NZ_FOSJ01000013.1"/>
</dbReference>
<protein>
    <submittedName>
        <fullName evidence="2">Arylsulfatase A</fullName>
    </submittedName>
</protein>
<evidence type="ECO:0000259" key="1">
    <source>
        <dbReference type="Pfam" id="PF00884"/>
    </source>
</evidence>
<dbReference type="AlphaFoldDB" id="A0A1I3XAW3"/>
<proteinExistence type="predicted"/>
<dbReference type="Proteomes" id="UP000199589">
    <property type="component" value="Unassembled WGS sequence"/>
</dbReference>
<dbReference type="CDD" id="cd16148">
    <property type="entry name" value="sulfatase_like"/>
    <property type="match status" value="1"/>
</dbReference>
<dbReference type="SUPFAM" id="SSF53649">
    <property type="entry name" value="Alkaline phosphatase-like"/>
    <property type="match status" value="1"/>
</dbReference>
<reference evidence="3" key="1">
    <citation type="submission" date="2016-10" db="EMBL/GenBank/DDBJ databases">
        <authorList>
            <person name="Varghese N."/>
            <person name="Submissions S."/>
        </authorList>
    </citation>
    <scope>NUCLEOTIDE SEQUENCE [LARGE SCALE GENOMIC DNA]</scope>
    <source>
        <strain evidence="3">DSM 16108</strain>
    </source>
</reference>
<evidence type="ECO:0000313" key="3">
    <source>
        <dbReference type="Proteomes" id="UP000199589"/>
    </source>
</evidence>
<gene>
    <name evidence="2" type="ORF">SAMN04488569_101329</name>
</gene>
<feature type="domain" description="Sulfatase N-terminal" evidence="1">
    <location>
        <begin position="4"/>
        <end position="334"/>
    </location>
</feature>
<dbReference type="PANTHER" id="PTHR43751">
    <property type="entry name" value="SULFATASE"/>
    <property type="match status" value="1"/>
</dbReference>
<accession>A0A1I3XAW3</accession>
<sequence length="488" mass="56476">MKLLFIDVDSLRPDHLGCYGYHRNTSPNIDRIAERGIRFTKYYASDAPCKPSRTAFTTGKFGIRTGVVDHGGKATNLRNSEKNSDFKDGLETFSLPGILRQKGLETVLVSTFHERHSAWHFAAGWNQIFNCGKLGDEIASEVTPIALKWLKSNTDKDNWCLYLNYWDPHTPYRTPDSYGEPFRNDPLPDWLTKEKLEKDRELAGPHSAREVDMYWNKPLPEYPRYPTEIKDMDDMRKLIDGYDTGIRYMDDHLGQIFEELDNQGILDEVAVIITGDHGENLGELGIYAEHATADKGTCNIPMILSLPEMKDSRIDDNFHYNMDILPTLAEWLNVESDPEWDAKSFAPALSGQSYKDRKFLVISQCSHVCQRSVLFDKWLYIRTYHDGFHLFEKHMLFDLEEDPYEQHNLAETREDIVREAIELLNEWQDEMMAKMTEPVDPLWTVMNEGGPYHAKGNLEMYINQRLLPTGRTEAVEKLKQAYPNEFKV</sequence>